<feature type="region of interest" description="Disordered" evidence="10">
    <location>
        <begin position="297"/>
        <end position="336"/>
    </location>
</feature>
<feature type="transmembrane region" description="Helical" evidence="11">
    <location>
        <begin position="24"/>
        <end position="45"/>
    </location>
</feature>
<evidence type="ECO:0000256" key="10">
    <source>
        <dbReference type="SAM" id="MobiDB-lite"/>
    </source>
</evidence>
<gene>
    <name evidence="14" type="primary">fliF</name>
    <name evidence="14" type="ORF">AB8S09_01670</name>
</gene>
<feature type="domain" description="Flagellar M-ring N-terminal" evidence="12">
    <location>
        <begin position="46"/>
        <end position="217"/>
    </location>
</feature>
<reference evidence="14 15" key="1">
    <citation type="submission" date="2024-08" db="EMBL/GenBank/DDBJ databases">
        <title>Clostridium lapicellarii sp. nov., and Clostridium renhuaiense sp. nov., two species isolated from the mud in a fermentation cellar used for producing sauce-flavour Chinese liquors.</title>
        <authorList>
            <person name="Yang F."/>
            <person name="Wang H."/>
            <person name="Chen L.Q."/>
            <person name="Zhou N."/>
            <person name="Lu J.J."/>
            <person name="Pu X.X."/>
            <person name="Wan B."/>
            <person name="Wang L."/>
            <person name="Liu S.J."/>
        </authorList>
    </citation>
    <scope>NUCLEOTIDE SEQUENCE [LARGE SCALE GENOMIC DNA]</scope>
    <source>
        <strain evidence="14 15">MT-113</strain>
    </source>
</reference>
<comment type="caution">
    <text evidence="14">The sequence shown here is derived from an EMBL/GenBank/DDBJ whole genome shotgun (WGS) entry which is preliminary data.</text>
</comment>
<keyword evidence="4" id="KW-1003">Cell membrane</keyword>
<dbReference type="InterPro" id="IPR043427">
    <property type="entry name" value="YscJ/FliF"/>
</dbReference>
<dbReference type="EMBL" id="JBGFFE010000001">
    <property type="protein sequence ID" value="MEY8762359.1"/>
    <property type="molecule type" value="Genomic_DNA"/>
</dbReference>
<organism evidence="14 15">
    <name type="scientific">Clostridium lapidicellarium</name>
    <dbReference type="NCBI Taxonomy" id="3240931"/>
    <lineage>
        <taxon>Bacteria</taxon>
        <taxon>Bacillati</taxon>
        <taxon>Bacillota</taxon>
        <taxon>Clostridia</taxon>
        <taxon>Eubacteriales</taxon>
        <taxon>Clostridiaceae</taxon>
        <taxon>Clostridium</taxon>
    </lineage>
</organism>
<evidence type="ECO:0000256" key="9">
    <source>
        <dbReference type="PIRNR" id="PIRNR004862"/>
    </source>
</evidence>
<evidence type="ECO:0000259" key="13">
    <source>
        <dbReference type="Pfam" id="PF08345"/>
    </source>
</evidence>
<dbReference type="InterPro" id="IPR006182">
    <property type="entry name" value="FliF_N_dom"/>
</dbReference>
<evidence type="ECO:0000256" key="5">
    <source>
        <dbReference type="ARBA" id="ARBA00022692"/>
    </source>
</evidence>
<evidence type="ECO:0000256" key="2">
    <source>
        <dbReference type="ARBA" id="ARBA00004651"/>
    </source>
</evidence>
<protein>
    <recommendedName>
        <fullName evidence="9">Flagellar M-ring protein</fullName>
    </recommendedName>
</protein>
<dbReference type="InterPro" id="IPR000067">
    <property type="entry name" value="FlgMring_FliF"/>
</dbReference>
<dbReference type="PANTHER" id="PTHR30046:SF0">
    <property type="entry name" value="FLAGELLAR M-RING PROTEIN"/>
    <property type="match status" value="1"/>
</dbReference>
<proteinExistence type="inferred from homology"/>
<evidence type="ECO:0000256" key="6">
    <source>
        <dbReference type="ARBA" id="ARBA00022989"/>
    </source>
</evidence>
<feature type="compositionally biased region" description="Acidic residues" evidence="10">
    <location>
        <begin position="460"/>
        <end position="469"/>
    </location>
</feature>
<keyword evidence="6 11" id="KW-1133">Transmembrane helix</keyword>
<keyword evidence="15" id="KW-1185">Reference proteome</keyword>
<keyword evidence="14" id="KW-0969">Cilium</keyword>
<keyword evidence="5 11" id="KW-0812">Transmembrane</keyword>
<dbReference type="PANTHER" id="PTHR30046">
    <property type="entry name" value="FLAGELLAR M-RING PROTEIN"/>
    <property type="match status" value="1"/>
</dbReference>
<comment type="function">
    <text evidence="9">The M ring may be actively involved in energy transduction.</text>
</comment>
<evidence type="ECO:0000313" key="15">
    <source>
        <dbReference type="Proteomes" id="UP001565220"/>
    </source>
</evidence>
<feature type="transmembrane region" description="Helical" evidence="11">
    <location>
        <begin position="430"/>
        <end position="451"/>
    </location>
</feature>
<dbReference type="NCBIfam" id="TIGR00206">
    <property type="entry name" value="fliF"/>
    <property type="match status" value="1"/>
</dbReference>
<name>A0ABV4DSY3_9CLOT</name>
<dbReference type="Proteomes" id="UP001565220">
    <property type="component" value="Unassembled WGS sequence"/>
</dbReference>
<dbReference type="Pfam" id="PF01514">
    <property type="entry name" value="YscJ_FliF"/>
    <property type="match status" value="1"/>
</dbReference>
<evidence type="ECO:0000259" key="12">
    <source>
        <dbReference type="Pfam" id="PF01514"/>
    </source>
</evidence>
<evidence type="ECO:0000256" key="8">
    <source>
        <dbReference type="ARBA" id="ARBA00023143"/>
    </source>
</evidence>
<keyword evidence="14" id="KW-0282">Flagellum</keyword>
<keyword evidence="7 11" id="KW-0472">Membrane</keyword>
<dbReference type="RefSeq" id="WP_294181462.1">
    <property type="nucleotide sequence ID" value="NZ_JBGFFE010000001.1"/>
</dbReference>
<evidence type="ECO:0000256" key="11">
    <source>
        <dbReference type="SAM" id="Phobius"/>
    </source>
</evidence>
<keyword evidence="14" id="KW-0966">Cell projection</keyword>
<keyword evidence="8 9" id="KW-0975">Bacterial flagellum</keyword>
<dbReference type="Gene3D" id="3.30.300.30">
    <property type="match status" value="1"/>
</dbReference>
<evidence type="ECO:0000256" key="3">
    <source>
        <dbReference type="ARBA" id="ARBA00007971"/>
    </source>
</evidence>
<evidence type="ECO:0000313" key="14">
    <source>
        <dbReference type="EMBL" id="MEY8762359.1"/>
    </source>
</evidence>
<evidence type="ECO:0000256" key="4">
    <source>
        <dbReference type="ARBA" id="ARBA00022475"/>
    </source>
</evidence>
<feature type="compositionally biased region" description="Basic and acidic residues" evidence="10">
    <location>
        <begin position="481"/>
        <end position="498"/>
    </location>
</feature>
<evidence type="ECO:0000256" key="7">
    <source>
        <dbReference type="ARBA" id="ARBA00023136"/>
    </source>
</evidence>
<dbReference type="Pfam" id="PF08345">
    <property type="entry name" value="YscJ_FliF_C"/>
    <property type="match status" value="1"/>
</dbReference>
<feature type="region of interest" description="Disordered" evidence="10">
    <location>
        <begin position="460"/>
        <end position="498"/>
    </location>
</feature>
<dbReference type="PRINTS" id="PR01009">
    <property type="entry name" value="FLGMRINGFLIF"/>
</dbReference>
<comment type="similarity">
    <text evidence="3 9">Belongs to the FliF family.</text>
</comment>
<comment type="subcellular location">
    <subcellularLocation>
        <location evidence="1 9">Bacterial flagellum basal body</location>
    </subcellularLocation>
    <subcellularLocation>
        <location evidence="2">Cell membrane</location>
        <topology evidence="2">Multi-pass membrane protein</topology>
    </subcellularLocation>
</comment>
<accession>A0ABV4DSY3</accession>
<feature type="domain" description="Flagellar M-ring C-terminal" evidence="13">
    <location>
        <begin position="257"/>
        <end position="403"/>
    </location>
</feature>
<sequence length="531" mass="58523">MGKLSQFFKNLTDKWKNSSRNRKIAFGIIAVGIIAAIIFGGVSLGKKKYAVLFSNMNQTDSAAVYKKLQDDKIDAKVEGNSILVPKDEVDADRMKVLSEVQLTNGSQGFELFDKNNLGSTDAEIKINYQRALQGELERTIKALPQVEDARVHLVIPDDTEFVKDTQPGSASVTLKLKSGQNLSQDQVKALVALVSGGVKNLPKKNVQIIDDKMNLLTRDLYQDNGSGAEDSTVPAEKQQKLQQQYEKDLEQRLLSMLETVYGKGKVQVRVNADLDFDAVQQDATTYDPNRTAVVSEHTVNSTNTGGTNNAGASPVDNNMSNTTTTTGNNGNSTDNEVTRNYDVSKTEQKTIRAPGSVKRLTASVALDGNVDDATRTSIRNLAVSSIGYDANRGDTINVEGLPFDTTAQDNAKKDMDAMNKAEQLAKRNRLIAIIGGLAAVAVAAIVGVILWRRKKREEEEDLFDEEMEEPQPINEAAEDETQVKEKPKFKPVELETENEDVHLENEIKKYAKDKPDQVADIIKSWLAEDER</sequence>
<dbReference type="InterPro" id="IPR013556">
    <property type="entry name" value="Flag_M-ring_C"/>
</dbReference>
<feature type="compositionally biased region" description="Low complexity" evidence="10">
    <location>
        <begin position="300"/>
        <end position="335"/>
    </location>
</feature>
<dbReference type="InterPro" id="IPR045851">
    <property type="entry name" value="AMP-bd_C_sf"/>
</dbReference>
<dbReference type="PIRSF" id="PIRSF004862">
    <property type="entry name" value="FliF"/>
    <property type="match status" value="1"/>
</dbReference>
<evidence type="ECO:0000256" key="1">
    <source>
        <dbReference type="ARBA" id="ARBA00004117"/>
    </source>
</evidence>